<dbReference type="PANTHER" id="PTHR28221">
    <property type="entry name" value="RNA POLYMERASE I-SPECIFIC TRANSCRIPTION INITIATION FACTOR RRN6"/>
    <property type="match status" value="1"/>
</dbReference>
<feature type="compositionally biased region" description="Low complexity" evidence="1">
    <location>
        <begin position="822"/>
        <end position="843"/>
    </location>
</feature>
<feature type="compositionally biased region" description="Basic and acidic residues" evidence="1">
    <location>
        <begin position="904"/>
        <end position="920"/>
    </location>
</feature>
<evidence type="ECO:0000259" key="2">
    <source>
        <dbReference type="Pfam" id="PF10214"/>
    </source>
</evidence>
<reference evidence="4" key="2">
    <citation type="submission" date="2023-06" db="EMBL/GenBank/DDBJ databases">
        <authorList>
            <consortium name="Lawrence Berkeley National Laboratory"/>
            <person name="Haridas S."/>
            <person name="Hensen N."/>
            <person name="Bonometti L."/>
            <person name="Westerberg I."/>
            <person name="Brannstrom I.O."/>
            <person name="Guillou S."/>
            <person name="Cros-Aarteil S."/>
            <person name="Calhoun S."/>
            <person name="Kuo A."/>
            <person name="Mondo S."/>
            <person name="Pangilinan J."/>
            <person name="Riley R."/>
            <person name="LaButti K."/>
            <person name="Andreopoulos B."/>
            <person name="Lipzen A."/>
            <person name="Chen C."/>
            <person name="Yanf M."/>
            <person name="Daum C."/>
            <person name="Ng V."/>
            <person name="Clum A."/>
            <person name="Steindorff A."/>
            <person name="Ohm R."/>
            <person name="Martin F."/>
            <person name="Silar P."/>
            <person name="Natvig D."/>
            <person name="Lalanne C."/>
            <person name="Gautier V."/>
            <person name="Ament-velasquez S.L."/>
            <person name="Kruys A."/>
            <person name="Hutchinson M.I."/>
            <person name="Powell A.J."/>
            <person name="Barry K."/>
            <person name="Miller A.N."/>
            <person name="Grigoriev I.V."/>
            <person name="Debuchy R."/>
            <person name="Gladieux P."/>
            <person name="Thoren M.H."/>
            <person name="Johannesson H."/>
        </authorList>
    </citation>
    <scope>NUCLEOTIDE SEQUENCE</scope>
    <source>
        <strain evidence="4">CBS 232.78</strain>
    </source>
</reference>
<dbReference type="InterPro" id="IPR048535">
    <property type="entry name" value="RRN6_beta-prop"/>
</dbReference>
<accession>A0AAE0U159</accession>
<evidence type="ECO:0000259" key="3">
    <source>
        <dbReference type="Pfam" id="PF20639"/>
    </source>
</evidence>
<feature type="region of interest" description="Disordered" evidence="1">
    <location>
        <begin position="619"/>
        <end position="648"/>
    </location>
</feature>
<dbReference type="GO" id="GO:0001163">
    <property type="term" value="F:RNA polymerase I transcription regulatory region sequence-specific DNA binding"/>
    <property type="evidence" value="ECO:0007669"/>
    <property type="project" value="TreeGrafter"/>
</dbReference>
<dbReference type="GO" id="GO:0003743">
    <property type="term" value="F:translation initiation factor activity"/>
    <property type="evidence" value="ECO:0007669"/>
    <property type="project" value="UniProtKB-KW"/>
</dbReference>
<dbReference type="InterPro" id="IPR019350">
    <property type="entry name" value="RNA_pol_I-sp_TIF_RRN6-like"/>
</dbReference>
<gene>
    <name evidence="4" type="ORF">B0H63DRAFT_509083</name>
</gene>
<evidence type="ECO:0000256" key="1">
    <source>
        <dbReference type="SAM" id="MobiDB-lite"/>
    </source>
</evidence>
<evidence type="ECO:0000313" key="4">
    <source>
        <dbReference type="EMBL" id="KAK3387218.1"/>
    </source>
</evidence>
<comment type="caution">
    <text evidence="4">The sequence shown here is derived from an EMBL/GenBank/DDBJ whole genome shotgun (WGS) entry which is preliminary data.</text>
</comment>
<dbReference type="GO" id="GO:0042790">
    <property type="term" value="P:nucleolar large rRNA transcription by RNA polymerase I"/>
    <property type="evidence" value="ECO:0007669"/>
    <property type="project" value="TreeGrafter"/>
</dbReference>
<keyword evidence="4" id="KW-0396">Initiation factor</keyword>
<dbReference type="GO" id="GO:0070860">
    <property type="term" value="C:RNA polymerase I core factor complex"/>
    <property type="evidence" value="ECO:0007669"/>
    <property type="project" value="TreeGrafter"/>
</dbReference>
<organism evidence="4 5">
    <name type="scientific">Podospora didyma</name>
    <dbReference type="NCBI Taxonomy" id="330526"/>
    <lineage>
        <taxon>Eukaryota</taxon>
        <taxon>Fungi</taxon>
        <taxon>Dikarya</taxon>
        <taxon>Ascomycota</taxon>
        <taxon>Pezizomycotina</taxon>
        <taxon>Sordariomycetes</taxon>
        <taxon>Sordariomycetidae</taxon>
        <taxon>Sordariales</taxon>
        <taxon>Podosporaceae</taxon>
        <taxon>Podospora</taxon>
    </lineage>
</organism>
<keyword evidence="4" id="KW-0648">Protein biosynthesis</keyword>
<feature type="region of interest" description="Disordered" evidence="1">
    <location>
        <begin position="944"/>
        <end position="1019"/>
    </location>
</feature>
<feature type="domain" description="RRN6 K-rich C-terminal" evidence="3">
    <location>
        <begin position="892"/>
        <end position="1013"/>
    </location>
</feature>
<feature type="compositionally biased region" description="Polar residues" evidence="1">
    <location>
        <begin position="976"/>
        <end position="995"/>
    </location>
</feature>
<reference evidence="4" key="1">
    <citation type="journal article" date="2023" name="Mol. Phylogenet. Evol.">
        <title>Genome-scale phylogeny and comparative genomics of the fungal order Sordariales.</title>
        <authorList>
            <person name="Hensen N."/>
            <person name="Bonometti L."/>
            <person name="Westerberg I."/>
            <person name="Brannstrom I.O."/>
            <person name="Guillou S."/>
            <person name="Cros-Aarteil S."/>
            <person name="Calhoun S."/>
            <person name="Haridas S."/>
            <person name="Kuo A."/>
            <person name="Mondo S."/>
            <person name="Pangilinan J."/>
            <person name="Riley R."/>
            <person name="LaButti K."/>
            <person name="Andreopoulos B."/>
            <person name="Lipzen A."/>
            <person name="Chen C."/>
            <person name="Yan M."/>
            <person name="Daum C."/>
            <person name="Ng V."/>
            <person name="Clum A."/>
            <person name="Steindorff A."/>
            <person name="Ohm R.A."/>
            <person name="Martin F."/>
            <person name="Silar P."/>
            <person name="Natvig D.O."/>
            <person name="Lalanne C."/>
            <person name="Gautier V."/>
            <person name="Ament-Velasquez S.L."/>
            <person name="Kruys A."/>
            <person name="Hutchinson M.I."/>
            <person name="Powell A.J."/>
            <person name="Barry K."/>
            <person name="Miller A.N."/>
            <person name="Grigoriev I.V."/>
            <person name="Debuchy R."/>
            <person name="Gladieux P."/>
            <person name="Hiltunen Thoren M."/>
            <person name="Johannesson H."/>
        </authorList>
    </citation>
    <scope>NUCLEOTIDE SEQUENCE</scope>
    <source>
        <strain evidence="4">CBS 232.78</strain>
    </source>
</reference>
<dbReference type="EMBL" id="JAULSW010000003">
    <property type="protein sequence ID" value="KAK3387218.1"/>
    <property type="molecule type" value="Genomic_DNA"/>
</dbReference>
<feature type="region of interest" description="Disordered" evidence="1">
    <location>
        <begin position="801"/>
        <end position="854"/>
    </location>
</feature>
<keyword evidence="5" id="KW-1185">Reference proteome</keyword>
<protein>
    <submittedName>
        <fullName evidence="4">RNA polymerase I-specific transcription initiation factor RRN6-like protein</fullName>
    </submittedName>
</protein>
<dbReference type="GO" id="GO:0001179">
    <property type="term" value="F:RNA polymerase I general transcription initiation factor binding"/>
    <property type="evidence" value="ECO:0007669"/>
    <property type="project" value="TreeGrafter"/>
</dbReference>
<feature type="compositionally biased region" description="Polar residues" evidence="1">
    <location>
        <begin position="951"/>
        <end position="966"/>
    </location>
</feature>
<sequence length="1019" mass="112709">MADSFAAHRTPGLGQNRRPRLDGIAGRFVYVPAQNGEVAGKLHRNCANGQTPHFQQVTSFTQWCPPIPTIASQFAGLKLHQVTTSQSNWLVKQHPQAYMGDSGAEAPLRDAISTAQANARRAATPETSATCLMSFGEISDVRIRDKVKGHLALAVSSRELGHVLHLIGLSKEEWSWADEDVRVRLSSLDSQLTGEWWHDKTPISLVKFAADLKRPDPIRWLLVQKATSTTVCAPELRDLPLQVALSTKKSFYGSGPVQIVANPLFTIRSVHTGGASQSDVAFRPGSGVGSPQLAIIDKSGNWSVWETTNSRVGQAKILKPILKICGNIFLGSLPNFPSKSAKDREQYRIMWLSLGHIQFPLRSRSRSISHSQRFNKSVDQDASGLLLMCNSTSLYLFDIANERAHSVSDVVLPPKTIREHILDWGQSLSDPTQAFVLTSSNLVWVAAREGHKGSICLDALATCPHRKDSVDPGLRLNVSPATYLNGLEAFFVCVRATRDARMAIFWFIKPEPGTPVKYHRELVTLRAPFTFMGMDMLPVTRRTPRVSTNSTALGNALIKARPRFFQIVTLGVDLDVHCSLCVWSDEPNLQVRPPDTRIDNLEPTNEHLDSKHLGDAFVVPDEFQEPDVNRNSGERKEPESMASSAPEARRKRIRFKILPQMAAAREELGMEDMRRPRGKHEKFKLEIINEAIEQELREGYMPRHSLLELVGRGKPASELLHLASEWTTIREDLAQPARGLLIVPEPGRLFSRLDLDGFSKIVGNMFSGRHRSDIQLGQKAVLQRIAAELFLSKVGISVLPQGSSSTPAQKPTGPNSFDDNMFSSSVPFQSSPSAAASSQMLPLPSSPMAPPLLDSFDVGTAVEDNEDDVPIRLRKYITTEPLPPMEGGKLLIYTHWELGEDPDEPPHWKPGDNDVSEDKATKRKRKVEALRRKKAALTAKIFMKSEGDQAAVSQPLPNMIKSSQIRPSRPSIGIAKSSQPRPSLQALPESSQPVRSQVLPGAFGGRPKKKPPRQSMGFR</sequence>
<name>A0AAE0U159_9PEZI</name>
<dbReference type="PANTHER" id="PTHR28221:SF2">
    <property type="entry name" value="RNA POLYMERASE I-SPECIFIC TRANSCRIPTION INITIATION FACTOR RRN6"/>
    <property type="match status" value="1"/>
</dbReference>
<dbReference type="Proteomes" id="UP001285441">
    <property type="component" value="Unassembled WGS sequence"/>
</dbReference>
<dbReference type="InterPro" id="IPR048536">
    <property type="entry name" value="Rrn6_K-rich"/>
</dbReference>
<feature type="domain" description="RRN6 beta-propeller" evidence="2">
    <location>
        <begin position="131"/>
        <end position="511"/>
    </location>
</feature>
<feature type="compositionally biased region" description="Polar residues" evidence="1">
    <location>
        <begin position="801"/>
        <end position="818"/>
    </location>
</feature>
<proteinExistence type="predicted"/>
<dbReference type="Pfam" id="PF20639">
    <property type="entry name" value="Rrn6_K-rich"/>
    <property type="match status" value="1"/>
</dbReference>
<dbReference type="Pfam" id="PF10214">
    <property type="entry name" value="Rrn6_beta-prop"/>
    <property type="match status" value="1"/>
</dbReference>
<dbReference type="AlphaFoldDB" id="A0AAE0U159"/>
<evidence type="ECO:0000313" key="5">
    <source>
        <dbReference type="Proteomes" id="UP001285441"/>
    </source>
</evidence>
<feature type="region of interest" description="Disordered" evidence="1">
    <location>
        <begin position="902"/>
        <end position="927"/>
    </location>
</feature>